<dbReference type="InterPro" id="IPR023459">
    <property type="entry name" value="Tscrpt_elong_fac_GreA/B_fam"/>
</dbReference>
<dbReference type="PANTHER" id="PTHR30437">
    <property type="entry name" value="TRANSCRIPTION ELONGATION FACTOR GREA"/>
    <property type="match status" value="1"/>
</dbReference>
<organism evidence="2 3">
    <name type="scientific">Galbibacter marinus</name>
    <dbReference type="NCBI Taxonomy" id="555500"/>
    <lineage>
        <taxon>Bacteria</taxon>
        <taxon>Pseudomonadati</taxon>
        <taxon>Bacteroidota</taxon>
        <taxon>Flavobacteriia</taxon>
        <taxon>Flavobacteriales</taxon>
        <taxon>Flavobacteriaceae</taxon>
        <taxon>Galbibacter</taxon>
    </lineage>
</organism>
<dbReference type="STRING" id="555500.I215_03188"/>
<dbReference type="eggNOG" id="COG0782">
    <property type="taxonomic scope" value="Bacteria"/>
</dbReference>
<reference evidence="2 3" key="1">
    <citation type="journal article" date="2012" name="J. Bacteriol.">
        <title>Genome Sequence of Galbibacter marinum Type Strain ck-I2-15.</title>
        <authorList>
            <person name="Lai Q."/>
            <person name="Li C."/>
            <person name="Shao Z."/>
        </authorList>
    </citation>
    <scope>NUCLEOTIDE SEQUENCE [LARGE SCALE GENOMIC DNA]</scope>
    <source>
        <strain evidence="3">ck-I2-15</strain>
    </source>
</reference>
<dbReference type="InterPro" id="IPR036953">
    <property type="entry name" value="GreA/GreB_C_sf"/>
</dbReference>
<dbReference type="GO" id="GO:0070063">
    <property type="term" value="F:RNA polymerase binding"/>
    <property type="evidence" value="ECO:0007669"/>
    <property type="project" value="InterPro"/>
</dbReference>
<dbReference type="AlphaFoldDB" id="K2PYF8"/>
<keyword evidence="2" id="KW-0648">Protein biosynthesis</keyword>
<evidence type="ECO:0000259" key="1">
    <source>
        <dbReference type="Pfam" id="PF01272"/>
    </source>
</evidence>
<gene>
    <name evidence="2" type="ORF">I215_03188</name>
</gene>
<dbReference type="EMBL" id="AMSG01000002">
    <property type="protein sequence ID" value="EKF56494.1"/>
    <property type="molecule type" value="Genomic_DNA"/>
</dbReference>
<evidence type="ECO:0000313" key="3">
    <source>
        <dbReference type="Proteomes" id="UP000007364"/>
    </source>
</evidence>
<dbReference type="Proteomes" id="UP000007364">
    <property type="component" value="Unassembled WGS sequence"/>
</dbReference>
<protein>
    <submittedName>
        <fullName evidence="2">GreA/GreB family elongation factor</fullName>
    </submittedName>
</protein>
<sequence>MKMIMTYQEPIVEKREYVLLKRLISLSNFHFDARHSEEIKKLSELLKSAKVLDEEQMPQDIVRLQTTVTVSQFESSDMRFQIVLPDAVTIKEQHKSVLSSIGVACFGQVLGSEIQIISEGIVKQYSIVKVNQPNTTKSSVSLDHDND</sequence>
<comment type="caution">
    <text evidence="2">The sequence shown here is derived from an EMBL/GenBank/DDBJ whole genome shotgun (WGS) entry which is preliminary data.</text>
</comment>
<feature type="domain" description="Transcription elongation factor GreA/GreB C-terminal" evidence="1">
    <location>
        <begin position="58"/>
        <end position="131"/>
    </location>
</feature>
<keyword evidence="3" id="KW-1185">Reference proteome</keyword>
<dbReference type="PANTHER" id="PTHR30437:SF4">
    <property type="entry name" value="TRANSCRIPTION ELONGATION FACTOR GREA"/>
    <property type="match status" value="1"/>
</dbReference>
<accession>K2PYF8</accession>
<dbReference type="GO" id="GO:0006354">
    <property type="term" value="P:DNA-templated transcription elongation"/>
    <property type="evidence" value="ECO:0007669"/>
    <property type="project" value="TreeGrafter"/>
</dbReference>
<dbReference type="GO" id="GO:0032784">
    <property type="term" value="P:regulation of DNA-templated transcription elongation"/>
    <property type="evidence" value="ECO:0007669"/>
    <property type="project" value="InterPro"/>
</dbReference>
<dbReference type="InterPro" id="IPR001437">
    <property type="entry name" value="Tscrpt_elong_fac_GreA/B_C"/>
</dbReference>
<dbReference type="SUPFAM" id="SSF54534">
    <property type="entry name" value="FKBP-like"/>
    <property type="match status" value="1"/>
</dbReference>
<dbReference type="GO" id="GO:0003677">
    <property type="term" value="F:DNA binding"/>
    <property type="evidence" value="ECO:0007669"/>
    <property type="project" value="InterPro"/>
</dbReference>
<dbReference type="GO" id="GO:0003746">
    <property type="term" value="F:translation elongation factor activity"/>
    <property type="evidence" value="ECO:0007669"/>
    <property type="project" value="UniProtKB-KW"/>
</dbReference>
<evidence type="ECO:0000313" key="2">
    <source>
        <dbReference type="EMBL" id="EKF56494.1"/>
    </source>
</evidence>
<keyword evidence="2" id="KW-0251">Elongation factor</keyword>
<name>K2PYF8_9FLAO</name>
<dbReference type="Gene3D" id="3.10.50.30">
    <property type="entry name" value="Transcription elongation factor, GreA/GreB, C-terminal domain"/>
    <property type="match status" value="1"/>
</dbReference>
<proteinExistence type="predicted"/>
<dbReference type="Pfam" id="PF01272">
    <property type="entry name" value="GreA_GreB"/>
    <property type="match status" value="1"/>
</dbReference>